<feature type="domain" description="WW" evidence="1">
    <location>
        <begin position="207"/>
        <end position="241"/>
    </location>
</feature>
<dbReference type="OrthoDB" id="2530521at2759"/>
<dbReference type="AlphaFoldDB" id="A0A485KPY1"/>
<dbReference type="Pfam" id="PF00397">
    <property type="entry name" value="WW"/>
    <property type="match status" value="1"/>
</dbReference>
<dbReference type="EMBL" id="CAADRA010005217">
    <property type="protein sequence ID" value="VFT87155.1"/>
    <property type="molecule type" value="Genomic_DNA"/>
</dbReference>
<proteinExistence type="predicted"/>
<organism evidence="3 4">
    <name type="scientific">Aphanomyces stellatus</name>
    <dbReference type="NCBI Taxonomy" id="120398"/>
    <lineage>
        <taxon>Eukaryota</taxon>
        <taxon>Sar</taxon>
        <taxon>Stramenopiles</taxon>
        <taxon>Oomycota</taxon>
        <taxon>Saprolegniomycetes</taxon>
        <taxon>Saprolegniales</taxon>
        <taxon>Verrucalvaceae</taxon>
        <taxon>Aphanomyces</taxon>
    </lineage>
</organism>
<evidence type="ECO:0000313" key="2">
    <source>
        <dbReference type="EMBL" id="KAF0699125.1"/>
    </source>
</evidence>
<dbReference type="SMART" id="SM00456">
    <property type="entry name" value="WW"/>
    <property type="match status" value="1"/>
</dbReference>
<accession>A0A485KPY1</accession>
<reference evidence="3 4" key="1">
    <citation type="submission" date="2019-03" db="EMBL/GenBank/DDBJ databases">
        <authorList>
            <person name="Gaulin E."/>
            <person name="Dumas B."/>
        </authorList>
    </citation>
    <scope>NUCLEOTIDE SEQUENCE [LARGE SCALE GENOMIC DNA]</scope>
    <source>
        <strain evidence="3">CBS 568.67</strain>
    </source>
</reference>
<name>A0A485KPY1_9STRA</name>
<dbReference type="EMBL" id="VJMH01005196">
    <property type="protein sequence ID" value="KAF0699125.1"/>
    <property type="molecule type" value="Genomic_DNA"/>
</dbReference>
<gene>
    <name evidence="3" type="primary">Aste57867_10281</name>
    <name evidence="2" type="ORF">As57867_010241</name>
    <name evidence="3" type="ORF">ASTE57867_10281</name>
</gene>
<evidence type="ECO:0000259" key="1">
    <source>
        <dbReference type="PROSITE" id="PS50020"/>
    </source>
</evidence>
<dbReference type="PROSITE" id="PS01159">
    <property type="entry name" value="WW_DOMAIN_1"/>
    <property type="match status" value="1"/>
</dbReference>
<dbReference type="PROSITE" id="PS50020">
    <property type="entry name" value="WW_DOMAIN_2"/>
    <property type="match status" value="1"/>
</dbReference>
<dbReference type="CDD" id="cd00201">
    <property type="entry name" value="WW"/>
    <property type="match status" value="1"/>
</dbReference>
<evidence type="ECO:0000313" key="4">
    <source>
        <dbReference type="Proteomes" id="UP000332933"/>
    </source>
</evidence>
<dbReference type="Gene3D" id="2.20.70.10">
    <property type="match status" value="1"/>
</dbReference>
<dbReference type="SUPFAM" id="SSF51045">
    <property type="entry name" value="WW domain"/>
    <property type="match status" value="1"/>
</dbReference>
<keyword evidence="4" id="KW-1185">Reference proteome</keyword>
<protein>
    <submittedName>
        <fullName evidence="3">Aste57867_10281 protein</fullName>
    </submittedName>
</protein>
<evidence type="ECO:0000313" key="3">
    <source>
        <dbReference type="EMBL" id="VFT87155.1"/>
    </source>
</evidence>
<sequence>MSPFQPATATPRKAMALHVMWSNDQPFADEDAFDGLKTNNVSSNEPKNMTAEVGALNAQVATIGAEDKWKRVFAELTHEWTVEEKLAAQAVEIQLLKDRISQLSSVVARSDETCHPLRQTVKPKKKVLLEPTSCRSGKLDDVNEVRSVSTAWGGMAASALHKTAQFTQTRFWRSDSTSSLSEGDRSSCDGANLPQDVFGVGDLKPKAKLPTGWEAKVSRRNGKVYYMNKTLRMSTWEYPCTETLKLQK</sequence>
<reference evidence="2" key="2">
    <citation type="submission" date="2019-06" db="EMBL/GenBank/DDBJ databases">
        <title>Genomics analysis of Aphanomyces spp. identifies a new class of oomycete effector associated with host adaptation.</title>
        <authorList>
            <person name="Gaulin E."/>
        </authorList>
    </citation>
    <scope>NUCLEOTIDE SEQUENCE</scope>
    <source>
        <strain evidence="2">CBS 578.67</strain>
    </source>
</reference>
<dbReference type="InterPro" id="IPR001202">
    <property type="entry name" value="WW_dom"/>
</dbReference>
<dbReference type="Proteomes" id="UP000332933">
    <property type="component" value="Unassembled WGS sequence"/>
</dbReference>
<dbReference type="InterPro" id="IPR036020">
    <property type="entry name" value="WW_dom_sf"/>
</dbReference>